<keyword evidence="2" id="KW-1185">Reference proteome</keyword>
<reference evidence="1" key="1">
    <citation type="submission" date="2021-03" db="EMBL/GenBank/DDBJ databases">
        <title>Draft genome sequence of rust myrtle Austropuccinia psidii MF-1, a brazilian biotype.</title>
        <authorList>
            <person name="Quecine M.C."/>
            <person name="Pachon D.M.R."/>
            <person name="Bonatelli M.L."/>
            <person name="Correr F.H."/>
            <person name="Franceschini L.M."/>
            <person name="Leite T.F."/>
            <person name="Margarido G.R.A."/>
            <person name="Almeida C.A."/>
            <person name="Ferrarezi J.A."/>
            <person name="Labate C.A."/>
        </authorList>
    </citation>
    <scope>NUCLEOTIDE SEQUENCE</scope>
    <source>
        <strain evidence="1">MF-1</strain>
    </source>
</reference>
<name>A0A9Q3D4W6_9BASI</name>
<protein>
    <submittedName>
        <fullName evidence="1">Uncharacterized protein</fullName>
    </submittedName>
</protein>
<dbReference type="EMBL" id="AVOT02013173">
    <property type="protein sequence ID" value="MBW0495577.1"/>
    <property type="molecule type" value="Genomic_DNA"/>
</dbReference>
<sequence length="88" mass="10102">MNPQAEGYALENPYLLENIKPDALLVNKARSPSHYQDGDNMYYTGKEALKKLPEASRWAKFSCIGEYDHIKLIHYIDGHIIHVPSIPY</sequence>
<organism evidence="1 2">
    <name type="scientific">Austropuccinia psidii MF-1</name>
    <dbReference type="NCBI Taxonomy" id="1389203"/>
    <lineage>
        <taxon>Eukaryota</taxon>
        <taxon>Fungi</taxon>
        <taxon>Dikarya</taxon>
        <taxon>Basidiomycota</taxon>
        <taxon>Pucciniomycotina</taxon>
        <taxon>Pucciniomycetes</taxon>
        <taxon>Pucciniales</taxon>
        <taxon>Sphaerophragmiaceae</taxon>
        <taxon>Austropuccinia</taxon>
    </lineage>
</organism>
<proteinExistence type="predicted"/>
<dbReference type="AlphaFoldDB" id="A0A9Q3D4W6"/>
<evidence type="ECO:0000313" key="1">
    <source>
        <dbReference type="EMBL" id="MBW0495577.1"/>
    </source>
</evidence>
<accession>A0A9Q3D4W6</accession>
<comment type="caution">
    <text evidence="1">The sequence shown here is derived from an EMBL/GenBank/DDBJ whole genome shotgun (WGS) entry which is preliminary data.</text>
</comment>
<dbReference type="OrthoDB" id="2507294at2759"/>
<dbReference type="Proteomes" id="UP000765509">
    <property type="component" value="Unassembled WGS sequence"/>
</dbReference>
<evidence type="ECO:0000313" key="2">
    <source>
        <dbReference type="Proteomes" id="UP000765509"/>
    </source>
</evidence>
<gene>
    <name evidence="1" type="ORF">O181_035292</name>
</gene>